<name>A0AB33FVH2_SERMA</name>
<organism evidence="1 2">
    <name type="scientific">Serratia marcescens</name>
    <dbReference type="NCBI Taxonomy" id="615"/>
    <lineage>
        <taxon>Bacteria</taxon>
        <taxon>Pseudomonadati</taxon>
        <taxon>Pseudomonadota</taxon>
        <taxon>Gammaproteobacteria</taxon>
        <taxon>Enterobacterales</taxon>
        <taxon>Yersiniaceae</taxon>
        <taxon>Serratia</taxon>
    </lineage>
</organism>
<dbReference type="InterPro" id="IPR010877">
    <property type="entry name" value="Phage_Mu_Gp46"/>
</dbReference>
<gene>
    <name evidence="1" type="ORF">DKC05_24875</name>
</gene>
<protein>
    <recommendedName>
        <fullName evidence="3">Phage protein GP46</fullName>
    </recommendedName>
</protein>
<proteinExistence type="predicted"/>
<dbReference type="Proteomes" id="UP000245399">
    <property type="component" value="Chromosome"/>
</dbReference>
<dbReference type="AlphaFoldDB" id="A0AB33FVH2"/>
<dbReference type="RefSeq" id="WP_047730380.1">
    <property type="nucleotide sequence ID" value="NZ_CADDTT010000054.1"/>
</dbReference>
<dbReference type="Pfam" id="PF07409">
    <property type="entry name" value="GP46"/>
    <property type="match status" value="1"/>
</dbReference>
<evidence type="ECO:0000313" key="1">
    <source>
        <dbReference type="EMBL" id="AWL70651.1"/>
    </source>
</evidence>
<evidence type="ECO:0000313" key="2">
    <source>
        <dbReference type="Proteomes" id="UP000245399"/>
    </source>
</evidence>
<reference evidence="1 2" key="1">
    <citation type="submission" date="2018-05" db="EMBL/GenBank/DDBJ databases">
        <title>Klebsiella quasipneumonaiae provides a window into carbapenemase gene transfer, plasmid rearrangements and nosocomial acquisition from the hospital environment.</title>
        <authorList>
            <person name="Mathers A.J."/>
            <person name="Vegesana K."/>
            <person name="Stoesser N."/>
            <person name="Crook D."/>
            <person name="Vaughan A."/>
            <person name="Barry K."/>
            <person name="Parikh H."/>
            <person name="Sebra R."/>
            <person name="Kotay S."/>
            <person name="Walker A.S."/>
            <person name="Sheppard A.E."/>
        </authorList>
    </citation>
    <scope>NUCLEOTIDE SEQUENCE [LARGE SCALE GENOMIC DNA]</scope>
    <source>
        <strain evidence="1 2">CAV1761</strain>
    </source>
</reference>
<evidence type="ECO:0008006" key="3">
    <source>
        <dbReference type="Google" id="ProtNLM"/>
    </source>
</evidence>
<sequence length="145" mass="16182">MTDIAIVWVNGRGNIQQAGIDMLTDDSLTTEVIISLFTDRRALDSDDLPGGDSDRRGWWGDSYRDRPIGSRLWLLSREKTLQSVLDRAAAYALEALTWLKQAGRVNKITVSASQPREGWLQLDIELRLPSGSTVPFSFKAQFTGV</sequence>
<dbReference type="EMBL" id="CP029449">
    <property type="protein sequence ID" value="AWL70651.1"/>
    <property type="molecule type" value="Genomic_DNA"/>
</dbReference>
<accession>A0AB33FVH2</accession>